<dbReference type="RefSeq" id="WP_124731380.1">
    <property type="nucleotide sequence ID" value="NZ_CP034015.1"/>
</dbReference>
<evidence type="ECO:0000313" key="2">
    <source>
        <dbReference type="EMBL" id="AZG73847.1"/>
    </source>
</evidence>
<name>A0A3G8LWD5_9GAMM</name>
<dbReference type="InterPro" id="IPR029044">
    <property type="entry name" value="Nucleotide-diphossugar_trans"/>
</dbReference>
<keyword evidence="2" id="KW-0808">Transferase</keyword>
<dbReference type="KEGG" id="slj:EGC82_14430"/>
<feature type="domain" description="Glycosyltransferase 2-like" evidence="1">
    <location>
        <begin position="6"/>
        <end position="142"/>
    </location>
</feature>
<dbReference type="InterPro" id="IPR050834">
    <property type="entry name" value="Glycosyltransf_2"/>
</dbReference>
<dbReference type="AlphaFoldDB" id="A0A3G8LWD5"/>
<dbReference type="CDD" id="cd00761">
    <property type="entry name" value="Glyco_tranf_GTA_type"/>
    <property type="match status" value="1"/>
</dbReference>
<dbReference type="Proteomes" id="UP000278035">
    <property type="component" value="Chromosome"/>
</dbReference>
<gene>
    <name evidence="2" type="ORF">EGC82_14430</name>
</gene>
<dbReference type="OrthoDB" id="9802649at2"/>
<accession>A0A3G8LWD5</accession>
<dbReference type="InterPro" id="IPR001173">
    <property type="entry name" value="Glyco_trans_2-like"/>
</dbReference>
<sequence length="310" mass="36299">MGNSISVIIAAYNCEKTIIKCINSTINQPLVDTIYVVNDFSTDRTLEVINKEFGVEKKVVVLSNKKNMGPSYSRNRALEMCNTEWVTILDSDDFLIENRFETLLSYAADYDIIADDQFRITDSNSTYLTKMLNVVESQVVDLNYFLYSNITKKNESRKELGFVKPLLKLSFINQHNLAYKEKMRLGEDFEFYARLLSYGARFILVQACGYVAVVRDDSLSAKHSVEDLRLLRDCNLNLIKDFNYDTNAEKLFYKLYYSINKKVKWIEFYTFVKKKHFINSVIVLFSRVDVFIFIVKNLSEQLKFRFFDEK</sequence>
<organism evidence="2 3">
    <name type="scientific">Shewanella livingstonensis</name>
    <dbReference type="NCBI Taxonomy" id="150120"/>
    <lineage>
        <taxon>Bacteria</taxon>
        <taxon>Pseudomonadati</taxon>
        <taxon>Pseudomonadota</taxon>
        <taxon>Gammaproteobacteria</taxon>
        <taxon>Alteromonadales</taxon>
        <taxon>Shewanellaceae</taxon>
        <taxon>Shewanella</taxon>
    </lineage>
</organism>
<dbReference type="GO" id="GO:0016740">
    <property type="term" value="F:transferase activity"/>
    <property type="evidence" value="ECO:0007669"/>
    <property type="project" value="UniProtKB-KW"/>
</dbReference>
<dbReference type="Gene3D" id="3.90.550.10">
    <property type="entry name" value="Spore Coat Polysaccharide Biosynthesis Protein SpsA, Chain A"/>
    <property type="match status" value="1"/>
</dbReference>
<evidence type="ECO:0000313" key="3">
    <source>
        <dbReference type="Proteomes" id="UP000278035"/>
    </source>
</evidence>
<dbReference type="PANTHER" id="PTHR43685:SF2">
    <property type="entry name" value="GLYCOSYLTRANSFERASE 2-LIKE DOMAIN-CONTAINING PROTEIN"/>
    <property type="match status" value="1"/>
</dbReference>
<protein>
    <submittedName>
        <fullName evidence="2">Glycosyltransferase family 2 protein</fullName>
    </submittedName>
</protein>
<dbReference type="SUPFAM" id="SSF53448">
    <property type="entry name" value="Nucleotide-diphospho-sugar transferases"/>
    <property type="match status" value="1"/>
</dbReference>
<dbReference type="Pfam" id="PF00535">
    <property type="entry name" value="Glycos_transf_2"/>
    <property type="match status" value="1"/>
</dbReference>
<dbReference type="PANTHER" id="PTHR43685">
    <property type="entry name" value="GLYCOSYLTRANSFERASE"/>
    <property type="match status" value="1"/>
</dbReference>
<evidence type="ECO:0000259" key="1">
    <source>
        <dbReference type="Pfam" id="PF00535"/>
    </source>
</evidence>
<dbReference type="EMBL" id="CP034015">
    <property type="protein sequence ID" value="AZG73847.1"/>
    <property type="molecule type" value="Genomic_DNA"/>
</dbReference>
<proteinExistence type="predicted"/>
<keyword evidence="3" id="KW-1185">Reference proteome</keyword>
<reference evidence="3" key="1">
    <citation type="submission" date="2018-11" db="EMBL/GenBank/DDBJ databases">
        <title>Shewanella sp. M2.</title>
        <authorList>
            <person name="Hwang Y.J."/>
            <person name="Hwang C.Y."/>
        </authorList>
    </citation>
    <scope>NUCLEOTIDE SEQUENCE [LARGE SCALE GENOMIC DNA]</scope>
    <source>
        <strain evidence="3">LMG 19866</strain>
    </source>
</reference>